<evidence type="ECO:0000256" key="1">
    <source>
        <dbReference type="ARBA" id="ARBA00007123"/>
    </source>
</evidence>
<dbReference type="CDD" id="cd06928">
    <property type="entry name" value="RNAP_alpha_NTD"/>
    <property type="match status" value="1"/>
</dbReference>
<comment type="subunit">
    <text evidence="11">Homodimer. The RNAP catalytic core consists of 2 alpha, 1 beta, 1 beta' and 1 omega subunit. When a sigma factor is associated with the core the holoenzyme is formed, which can initiate transcription.</text>
</comment>
<dbReference type="Proteomes" id="UP001162734">
    <property type="component" value="Chromosome"/>
</dbReference>
<dbReference type="SUPFAM" id="SSF47789">
    <property type="entry name" value="C-terminal domain of RNA polymerase alpha subunit"/>
    <property type="match status" value="1"/>
</dbReference>
<dbReference type="NCBIfam" id="NF003519">
    <property type="entry name" value="PRK05182.2-5"/>
    <property type="match status" value="1"/>
</dbReference>
<dbReference type="InterPro" id="IPR011262">
    <property type="entry name" value="DNA-dir_RNA_pol_insert"/>
</dbReference>
<evidence type="ECO:0000313" key="14">
    <source>
        <dbReference type="Proteomes" id="UP001162734"/>
    </source>
</evidence>
<feature type="domain" description="DNA-directed RNA polymerase RpoA/D/Rpb3-type" evidence="12">
    <location>
        <begin position="30"/>
        <end position="237"/>
    </location>
</feature>
<evidence type="ECO:0000256" key="3">
    <source>
        <dbReference type="ARBA" id="ARBA00015972"/>
    </source>
</evidence>
<evidence type="ECO:0000256" key="6">
    <source>
        <dbReference type="ARBA" id="ARBA00022695"/>
    </source>
</evidence>
<evidence type="ECO:0000259" key="12">
    <source>
        <dbReference type="SMART" id="SM00662"/>
    </source>
</evidence>
<dbReference type="InterPro" id="IPR036603">
    <property type="entry name" value="RBP11-like"/>
</dbReference>
<keyword evidence="4 11" id="KW-0240">DNA-directed RNA polymerase</keyword>
<evidence type="ECO:0000313" key="13">
    <source>
        <dbReference type="EMBL" id="BDG07524.1"/>
    </source>
</evidence>
<feature type="region of interest" description="Alpha N-terminal domain (alpha-NTD)" evidence="11">
    <location>
        <begin position="1"/>
        <end position="238"/>
    </location>
</feature>
<dbReference type="NCBIfam" id="NF003513">
    <property type="entry name" value="PRK05182.1-2"/>
    <property type="match status" value="1"/>
</dbReference>
<dbReference type="Pfam" id="PF01000">
    <property type="entry name" value="RNA_pol_A_bac"/>
    <property type="match status" value="1"/>
</dbReference>
<keyword evidence="14" id="KW-1185">Reference proteome</keyword>
<dbReference type="InterPro" id="IPR011263">
    <property type="entry name" value="DNA-dir_RNA_pol_RpoA/D/Rpb3"/>
</dbReference>
<dbReference type="SMART" id="SM00662">
    <property type="entry name" value="RPOLD"/>
    <property type="match status" value="1"/>
</dbReference>
<sequence>MADAIVTKNWRDLIKPRGLVVDQDSLTPTYGKFVAEPLERGFGITLGNSLRRVLLSSLQGAAITSVKIEGVEHEFMTIPEVAEDVTDIILNLKEVLLQIHTNEVKTLRIEADGPKEIKAGDIIADGQVEVLNPNHHLFTISEGGRVRVELTARRGRGYVPAERNKIAGAPIGVIPIDALFSPIRKVNYQVTNARVGQVTDYDRLSLELWTDGSVAPVDAVAYAAKIIKEQLSIFINFDEVEEPVAEISPVEETKLNENLFRSVDELELSVRSANCLQNANIKTIGDLVQKTEAEMLKTKNFGRKSLKEIKEILAEMGLSLGMKLENWPPKTQPAAPKV</sequence>
<dbReference type="Pfam" id="PF01193">
    <property type="entry name" value="RNA_pol_L"/>
    <property type="match status" value="1"/>
</dbReference>
<protein>
    <recommendedName>
        <fullName evidence="3 11">DNA-directed RNA polymerase subunit alpha</fullName>
        <shortName evidence="11">RNAP subunit alpha</shortName>
        <ecNumber evidence="2 11">2.7.7.6</ecNumber>
    </recommendedName>
    <alternativeName>
        <fullName evidence="9 11">RNA polymerase subunit alpha</fullName>
    </alternativeName>
    <alternativeName>
        <fullName evidence="8 11">Transcriptase subunit alpha</fullName>
    </alternativeName>
</protein>
<comment type="function">
    <text evidence="11">DNA-dependent RNA polymerase catalyzes the transcription of DNA into RNA using the four ribonucleoside triphosphates as substrates.</text>
</comment>
<comment type="similarity">
    <text evidence="1 11">Belongs to the RNA polymerase alpha chain family.</text>
</comment>
<gene>
    <name evidence="11 13" type="primary">rpoA</name>
    <name evidence="13" type="ORF">AMPC_06370</name>
</gene>
<dbReference type="SUPFAM" id="SSF56553">
    <property type="entry name" value="Insert subdomain of RNA polymerase alpha subunit"/>
    <property type="match status" value="1"/>
</dbReference>
<dbReference type="EMBL" id="AP025592">
    <property type="protein sequence ID" value="BDG07524.1"/>
    <property type="molecule type" value="Genomic_DNA"/>
</dbReference>
<evidence type="ECO:0000256" key="10">
    <source>
        <dbReference type="ARBA" id="ARBA00048552"/>
    </source>
</evidence>
<dbReference type="Pfam" id="PF03118">
    <property type="entry name" value="RNA_pol_A_CTD"/>
    <property type="match status" value="1"/>
</dbReference>
<proteinExistence type="inferred from homology"/>
<evidence type="ECO:0000256" key="7">
    <source>
        <dbReference type="ARBA" id="ARBA00023163"/>
    </source>
</evidence>
<dbReference type="Gene3D" id="3.30.1360.10">
    <property type="entry name" value="RNA polymerase, RBP11-like subunit"/>
    <property type="match status" value="1"/>
</dbReference>
<organism evidence="13 14">
    <name type="scientific">Anaeromyxobacter paludicola</name>
    <dbReference type="NCBI Taxonomy" id="2918171"/>
    <lineage>
        <taxon>Bacteria</taxon>
        <taxon>Pseudomonadati</taxon>
        <taxon>Myxococcota</taxon>
        <taxon>Myxococcia</taxon>
        <taxon>Myxococcales</taxon>
        <taxon>Cystobacterineae</taxon>
        <taxon>Anaeromyxobacteraceae</taxon>
        <taxon>Anaeromyxobacter</taxon>
    </lineage>
</organism>
<dbReference type="InterPro" id="IPR011260">
    <property type="entry name" value="RNAP_asu_C"/>
</dbReference>
<dbReference type="Gene3D" id="2.170.120.12">
    <property type="entry name" value="DNA-directed RNA polymerase, insert domain"/>
    <property type="match status" value="1"/>
</dbReference>
<dbReference type="NCBIfam" id="TIGR02027">
    <property type="entry name" value="rpoA"/>
    <property type="match status" value="1"/>
</dbReference>
<feature type="region of interest" description="Alpha C-terminal domain (alpha-CTD)" evidence="11">
    <location>
        <begin position="255"/>
        <end position="338"/>
    </location>
</feature>
<evidence type="ECO:0000256" key="5">
    <source>
        <dbReference type="ARBA" id="ARBA00022679"/>
    </source>
</evidence>
<dbReference type="InterPro" id="IPR011773">
    <property type="entry name" value="DNA-dir_RpoA"/>
</dbReference>
<dbReference type="InterPro" id="IPR036643">
    <property type="entry name" value="RNApol_insert_sf"/>
</dbReference>
<comment type="domain">
    <text evidence="11">The N-terminal domain is essential for RNAP assembly and basal transcription, whereas the C-terminal domain is involved in interaction with transcriptional regulators and with upstream promoter elements.</text>
</comment>
<reference evidence="14" key="1">
    <citation type="journal article" date="2022" name="Int. J. Syst. Evol. Microbiol.">
        <title>Anaeromyxobacter oryzae sp. nov., Anaeromyxobacter diazotrophicus sp. nov. and Anaeromyxobacter paludicola sp. nov., isolated from paddy soils.</title>
        <authorList>
            <person name="Itoh H."/>
            <person name="Xu Z."/>
            <person name="Mise K."/>
            <person name="Masuda Y."/>
            <person name="Ushijima N."/>
            <person name="Hayakawa C."/>
            <person name="Shiratori Y."/>
            <person name="Senoo K."/>
        </authorList>
    </citation>
    <scope>NUCLEOTIDE SEQUENCE [LARGE SCALE GENOMIC DNA]</scope>
    <source>
        <strain evidence="14">Red630</strain>
    </source>
</reference>
<dbReference type="GO" id="GO:0000428">
    <property type="term" value="C:DNA-directed RNA polymerase complex"/>
    <property type="evidence" value="ECO:0007669"/>
    <property type="project" value="UniProtKB-KW"/>
</dbReference>
<keyword evidence="5 11" id="KW-0808">Transferase</keyword>
<comment type="catalytic activity">
    <reaction evidence="10 11">
        <text>RNA(n) + a ribonucleoside 5'-triphosphate = RNA(n+1) + diphosphate</text>
        <dbReference type="Rhea" id="RHEA:21248"/>
        <dbReference type="Rhea" id="RHEA-COMP:14527"/>
        <dbReference type="Rhea" id="RHEA-COMP:17342"/>
        <dbReference type="ChEBI" id="CHEBI:33019"/>
        <dbReference type="ChEBI" id="CHEBI:61557"/>
        <dbReference type="ChEBI" id="CHEBI:140395"/>
        <dbReference type="EC" id="2.7.7.6"/>
    </reaction>
</comment>
<dbReference type="RefSeq" id="WP_248344300.1">
    <property type="nucleotide sequence ID" value="NZ_AP025592.1"/>
</dbReference>
<keyword evidence="6 11" id="KW-0548">Nucleotidyltransferase</keyword>
<dbReference type="EC" id="2.7.7.6" evidence="2 11"/>
<accession>A0ABN6N2U6</accession>
<dbReference type="Gene3D" id="1.10.150.20">
    <property type="entry name" value="5' to 3' exonuclease, C-terminal subdomain"/>
    <property type="match status" value="1"/>
</dbReference>
<evidence type="ECO:0000256" key="8">
    <source>
        <dbReference type="ARBA" id="ARBA00032524"/>
    </source>
</evidence>
<evidence type="ECO:0000256" key="11">
    <source>
        <dbReference type="HAMAP-Rule" id="MF_00059"/>
    </source>
</evidence>
<dbReference type="SUPFAM" id="SSF55257">
    <property type="entry name" value="RBP11-like subunits of RNA polymerase"/>
    <property type="match status" value="1"/>
</dbReference>
<name>A0ABN6N2U6_9BACT</name>
<keyword evidence="7 11" id="KW-0804">Transcription</keyword>
<evidence type="ECO:0000256" key="9">
    <source>
        <dbReference type="ARBA" id="ARBA00033070"/>
    </source>
</evidence>
<evidence type="ECO:0000256" key="4">
    <source>
        <dbReference type="ARBA" id="ARBA00022478"/>
    </source>
</evidence>
<dbReference type="HAMAP" id="MF_00059">
    <property type="entry name" value="RNApol_bact_RpoA"/>
    <property type="match status" value="1"/>
</dbReference>
<evidence type="ECO:0000256" key="2">
    <source>
        <dbReference type="ARBA" id="ARBA00012418"/>
    </source>
</evidence>